<dbReference type="Proteomes" id="UP000540989">
    <property type="component" value="Unassembled WGS sequence"/>
</dbReference>
<keyword evidence="3" id="KW-1185">Reference proteome</keyword>
<gene>
    <name evidence="2" type="ORF">HDF16_006290</name>
</gene>
<dbReference type="AlphaFoldDB" id="A0A7W7ZKD9"/>
<proteinExistence type="predicted"/>
<feature type="compositionally biased region" description="Low complexity" evidence="1">
    <location>
        <begin position="1"/>
        <end position="16"/>
    </location>
</feature>
<dbReference type="EMBL" id="JACHIP010000053">
    <property type="protein sequence ID" value="MBB5061554.1"/>
    <property type="molecule type" value="Genomic_DNA"/>
</dbReference>
<feature type="compositionally biased region" description="Basic and acidic residues" evidence="1">
    <location>
        <begin position="17"/>
        <end position="27"/>
    </location>
</feature>
<accession>A0A7W7ZKD9</accession>
<organism evidence="2 3">
    <name type="scientific">Granulicella aggregans</name>
    <dbReference type="NCBI Taxonomy" id="474949"/>
    <lineage>
        <taxon>Bacteria</taxon>
        <taxon>Pseudomonadati</taxon>
        <taxon>Acidobacteriota</taxon>
        <taxon>Terriglobia</taxon>
        <taxon>Terriglobales</taxon>
        <taxon>Acidobacteriaceae</taxon>
        <taxon>Granulicella</taxon>
    </lineage>
</organism>
<evidence type="ECO:0000313" key="2">
    <source>
        <dbReference type="EMBL" id="MBB5061554.1"/>
    </source>
</evidence>
<dbReference type="RefSeq" id="WP_184224482.1">
    <property type="nucleotide sequence ID" value="NZ_JACHIP010000053.1"/>
</dbReference>
<sequence length="294" mass="32527">MPETPLSSAAAETSATEPERTTEERQESLLRLAIRSLRIGKQNLQDTQLSCDARAIGFFEGIALTLRKPENAAKAGAAASTEEYPEDDPLLHFRVAASLCQEPISDRDTEGEKAHKLLGLEAMCNVSTLQQQRVIRDRELKDGWMLSEIEYEGVSEAVRGYEEVLSRTAGCPEPDKIRIDLNVRLGLLVCTFAVWSSARSKEVPTKEQKAEYARLAAANLLSILDTAEQHLKLTESTTKKEPFGGLFPNLSKWFRTVEGHRNTAGWQIVRQVRVFHDKVAAVLPPPPPDPPAAA</sequence>
<name>A0A7W7ZKD9_9BACT</name>
<reference evidence="2 3" key="1">
    <citation type="submission" date="2020-08" db="EMBL/GenBank/DDBJ databases">
        <title>Genomic Encyclopedia of Type Strains, Phase IV (KMG-V): Genome sequencing to study the core and pangenomes of soil and plant-associated prokaryotes.</title>
        <authorList>
            <person name="Whitman W."/>
        </authorList>
    </citation>
    <scope>NUCLEOTIDE SEQUENCE [LARGE SCALE GENOMIC DNA]</scope>
    <source>
        <strain evidence="2 3">M8UP14</strain>
    </source>
</reference>
<protein>
    <submittedName>
        <fullName evidence="2">Uncharacterized protein</fullName>
    </submittedName>
</protein>
<feature type="region of interest" description="Disordered" evidence="1">
    <location>
        <begin position="1"/>
        <end position="27"/>
    </location>
</feature>
<evidence type="ECO:0000256" key="1">
    <source>
        <dbReference type="SAM" id="MobiDB-lite"/>
    </source>
</evidence>
<comment type="caution">
    <text evidence="2">The sequence shown here is derived from an EMBL/GenBank/DDBJ whole genome shotgun (WGS) entry which is preliminary data.</text>
</comment>
<evidence type="ECO:0000313" key="3">
    <source>
        <dbReference type="Proteomes" id="UP000540989"/>
    </source>
</evidence>